<dbReference type="Gene3D" id="3.30.465.10">
    <property type="match status" value="2"/>
</dbReference>
<dbReference type="GO" id="GO:0016491">
    <property type="term" value="F:oxidoreductase activity"/>
    <property type="evidence" value="ECO:0007669"/>
    <property type="project" value="UniProtKB-KW"/>
</dbReference>
<dbReference type="Proteomes" id="UP000030151">
    <property type="component" value="Unassembled WGS sequence"/>
</dbReference>
<dbReference type="GO" id="GO:0071949">
    <property type="term" value="F:FAD binding"/>
    <property type="evidence" value="ECO:0007669"/>
    <property type="project" value="InterPro"/>
</dbReference>
<dbReference type="PANTHER" id="PTHR42973">
    <property type="entry name" value="BINDING OXIDOREDUCTASE, PUTATIVE (AFU_ORTHOLOGUE AFUA_1G17690)-RELATED"/>
    <property type="match status" value="1"/>
</dbReference>
<dbReference type="InterPro" id="IPR012951">
    <property type="entry name" value="BBE"/>
</dbReference>
<evidence type="ECO:0000259" key="7">
    <source>
        <dbReference type="PROSITE" id="PS51387"/>
    </source>
</evidence>
<proteinExistence type="inferred from homology"/>
<keyword evidence="4" id="KW-0274">FAD</keyword>
<evidence type="ECO:0000313" key="8">
    <source>
        <dbReference type="EMBL" id="EXU99234.1"/>
    </source>
</evidence>
<evidence type="ECO:0000256" key="4">
    <source>
        <dbReference type="ARBA" id="ARBA00022827"/>
    </source>
</evidence>
<evidence type="ECO:0000256" key="2">
    <source>
        <dbReference type="ARBA" id="ARBA00005466"/>
    </source>
</evidence>
<reference evidence="8 9" key="1">
    <citation type="submission" date="2014-02" db="EMBL/GenBank/DDBJ databases">
        <title>The genome sequence of the entomopathogenic fungus Metarhizium robertsii ARSEF 2575.</title>
        <authorList>
            <person name="Giuliano Garisto Donzelli B."/>
            <person name="Roe B.A."/>
            <person name="Macmil S.L."/>
            <person name="Krasnoff S.B."/>
            <person name="Gibson D.M."/>
        </authorList>
    </citation>
    <scope>NUCLEOTIDE SEQUENCE [LARGE SCALE GENOMIC DNA]</scope>
    <source>
        <strain evidence="8 9">ARSEF 2575</strain>
    </source>
</reference>
<keyword evidence="6" id="KW-0732">Signal</keyword>
<keyword evidence="3" id="KW-0285">Flavoprotein</keyword>
<gene>
    <name evidence="8" type="ORF">X797_007662</name>
</gene>
<name>A0A014N176_9HYPO</name>
<feature type="chain" id="PRO_5001472578" evidence="6">
    <location>
        <begin position="21"/>
        <end position="589"/>
    </location>
</feature>
<evidence type="ECO:0000256" key="1">
    <source>
        <dbReference type="ARBA" id="ARBA00001974"/>
    </source>
</evidence>
<keyword evidence="5" id="KW-0560">Oxidoreductase</keyword>
<dbReference type="InterPro" id="IPR036318">
    <property type="entry name" value="FAD-bd_PCMH-like_sf"/>
</dbReference>
<dbReference type="InterPro" id="IPR006094">
    <property type="entry name" value="Oxid_FAD_bind_N"/>
</dbReference>
<evidence type="ECO:0000313" key="9">
    <source>
        <dbReference type="Proteomes" id="UP000030151"/>
    </source>
</evidence>
<dbReference type="SUPFAM" id="SSF56176">
    <property type="entry name" value="FAD-binding/transporter-associated domain-like"/>
    <property type="match status" value="1"/>
</dbReference>
<dbReference type="InterPro" id="IPR016169">
    <property type="entry name" value="FAD-bd_PCMH_sub2"/>
</dbReference>
<dbReference type="PANTHER" id="PTHR42973:SF39">
    <property type="entry name" value="FAD-BINDING PCMH-TYPE DOMAIN-CONTAINING PROTEIN"/>
    <property type="match status" value="1"/>
</dbReference>
<feature type="signal peptide" evidence="6">
    <location>
        <begin position="1"/>
        <end position="20"/>
    </location>
</feature>
<dbReference type="PROSITE" id="PS51387">
    <property type="entry name" value="FAD_PCMH"/>
    <property type="match status" value="1"/>
</dbReference>
<dbReference type="AlphaFoldDB" id="A0A014N176"/>
<organism evidence="8 9">
    <name type="scientific">Metarhizium robertsii</name>
    <dbReference type="NCBI Taxonomy" id="568076"/>
    <lineage>
        <taxon>Eukaryota</taxon>
        <taxon>Fungi</taxon>
        <taxon>Dikarya</taxon>
        <taxon>Ascomycota</taxon>
        <taxon>Pezizomycotina</taxon>
        <taxon>Sordariomycetes</taxon>
        <taxon>Hypocreomycetidae</taxon>
        <taxon>Hypocreales</taxon>
        <taxon>Clavicipitaceae</taxon>
        <taxon>Metarhizium</taxon>
    </lineage>
</organism>
<protein>
    <submittedName>
        <fullName evidence="8">FAD/FMN-binding dehydrogenase</fullName>
    </submittedName>
</protein>
<dbReference type="OrthoDB" id="9983560at2759"/>
<sequence>MRVPGQLLLSLPGLLGLTSATGPESNKCKAYPGTPNWPSSQEWASLNKSLGGRLISPSPPGAVCHPGQATYNETQCAEVVKGWSTYDWHTKSPVSVMWDQYANDTCLPDPRAPCSPQGYPAYVVNASTPEHVKAGVDFARRHNVRLVVKSTGHDYLGRSIAPGALSIWTHYLNNIEYHTGQFRINGSGKAITGDAVTVGSGTEMYDIYSATDKHNHTIVGGGGKTVGISGYISGGGHSILAPRFGLAADQVLEMQVVTPRGEILTVNEDRHADLFWALRGGGGSTFGVITSITLKTHPTPKIFAINWMALIQPNSTNFSNIITYLVSQVPSLMDAGLSGYSFVGYQVPKPVPIPGLPDIINGMFGHAILQDADSEDAVDQILKPLNETLKNKWPGEVGLYNSVVPYKSFLAWFDDYYDQQTAGNSSYIVSRLLDKKTLTTTSPELTKALMAPIPYTNSYAVFMVGGKGVNDAKPRGGGNAVHPAWRKAYVHAITAAGFPHFNTTARLDAIETLQRAFQPLRDLTPESGSYINEALPFEKNFQQTFWGSNYERLLELKRNVDPTDVFWCLPCVGNERWQEGEDGKLCKMK</sequence>
<dbReference type="InterPro" id="IPR016166">
    <property type="entry name" value="FAD-bd_PCMH"/>
</dbReference>
<feature type="domain" description="FAD-binding PCMH-type" evidence="7">
    <location>
        <begin position="116"/>
        <end position="299"/>
    </location>
</feature>
<evidence type="ECO:0000256" key="6">
    <source>
        <dbReference type="SAM" id="SignalP"/>
    </source>
</evidence>
<comment type="similarity">
    <text evidence="2">Belongs to the oxygen-dependent FAD-linked oxidoreductase family.</text>
</comment>
<evidence type="ECO:0000256" key="3">
    <source>
        <dbReference type="ARBA" id="ARBA00022630"/>
    </source>
</evidence>
<comment type="cofactor">
    <cofactor evidence="1">
        <name>FAD</name>
        <dbReference type="ChEBI" id="CHEBI:57692"/>
    </cofactor>
</comment>
<dbReference type="Pfam" id="PF01565">
    <property type="entry name" value="FAD_binding_4"/>
    <property type="match status" value="1"/>
</dbReference>
<comment type="caution">
    <text evidence="8">The sequence shown here is derived from an EMBL/GenBank/DDBJ whole genome shotgun (WGS) entry which is preliminary data.</text>
</comment>
<dbReference type="EMBL" id="JELW01000020">
    <property type="protein sequence ID" value="EXU99234.1"/>
    <property type="molecule type" value="Genomic_DNA"/>
</dbReference>
<accession>A0A014N176</accession>
<dbReference type="InterPro" id="IPR050416">
    <property type="entry name" value="FAD-linked_Oxidoreductase"/>
</dbReference>
<evidence type="ECO:0000256" key="5">
    <source>
        <dbReference type="ARBA" id="ARBA00023002"/>
    </source>
</evidence>
<dbReference type="HOGENOM" id="CLU_018354_4_4_1"/>
<dbReference type="Pfam" id="PF08031">
    <property type="entry name" value="BBE"/>
    <property type="match status" value="1"/>
</dbReference>
<dbReference type="eggNOG" id="ENOG502S43K">
    <property type="taxonomic scope" value="Eukaryota"/>
</dbReference>